<feature type="compositionally biased region" description="Basic residues" evidence="7">
    <location>
        <begin position="261"/>
        <end position="270"/>
    </location>
</feature>
<feature type="region of interest" description="Disordered" evidence="7">
    <location>
        <begin position="458"/>
        <end position="587"/>
    </location>
</feature>
<dbReference type="GO" id="GO:0005634">
    <property type="term" value="C:nucleus"/>
    <property type="evidence" value="ECO:0007669"/>
    <property type="project" value="UniProtKB-SubCell"/>
</dbReference>
<dbReference type="InterPro" id="IPR009057">
    <property type="entry name" value="Homeodomain-like_sf"/>
</dbReference>
<dbReference type="GO" id="GO:0042796">
    <property type="term" value="P:snRNA transcription by RNA polymerase III"/>
    <property type="evidence" value="ECO:0007669"/>
    <property type="project" value="TreeGrafter"/>
</dbReference>
<feature type="compositionally biased region" description="Polar residues" evidence="7">
    <location>
        <begin position="120"/>
        <end position="136"/>
    </location>
</feature>
<feature type="compositionally biased region" description="Basic and acidic residues" evidence="7">
    <location>
        <begin position="137"/>
        <end position="147"/>
    </location>
</feature>
<dbReference type="SMART" id="SM00717">
    <property type="entry name" value="SANT"/>
    <property type="match status" value="3"/>
</dbReference>
<feature type="region of interest" description="Disordered" evidence="7">
    <location>
        <begin position="115"/>
        <end position="157"/>
    </location>
</feature>
<dbReference type="Pfam" id="PF13921">
    <property type="entry name" value="Myb_DNA-bind_6"/>
    <property type="match status" value="1"/>
</dbReference>
<dbReference type="EMBL" id="AGNL01046637">
    <property type="protein sequence ID" value="EJK47776.1"/>
    <property type="molecule type" value="Genomic_DNA"/>
</dbReference>
<keyword evidence="5" id="KW-0804">Transcription</keyword>
<comment type="subcellular location">
    <subcellularLocation>
        <location evidence="1">Nucleus</location>
    </subcellularLocation>
</comment>
<feature type="compositionally biased region" description="Basic and acidic residues" evidence="7">
    <location>
        <begin position="238"/>
        <end position="251"/>
    </location>
</feature>
<evidence type="ECO:0000256" key="4">
    <source>
        <dbReference type="ARBA" id="ARBA00023125"/>
    </source>
</evidence>
<evidence type="ECO:0000259" key="8">
    <source>
        <dbReference type="PROSITE" id="PS50090"/>
    </source>
</evidence>
<gene>
    <name evidence="10" type="ORF">THAOC_33484</name>
</gene>
<dbReference type="PANTHER" id="PTHR46621">
    <property type="entry name" value="SNRNA-ACTIVATING PROTEIN COMPLEX SUBUNIT 4"/>
    <property type="match status" value="1"/>
</dbReference>
<dbReference type="InterPro" id="IPR051575">
    <property type="entry name" value="Myb-like_DNA-bd"/>
</dbReference>
<feature type="region of interest" description="Disordered" evidence="7">
    <location>
        <begin position="1"/>
        <end position="81"/>
    </location>
</feature>
<dbReference type="Gene3D" id="1.10.10.60">
    <property type="entry name" value="Homeodomain-like"/>
    <property type="match status" value="3"/>
</dbReference>
<keyword evidence="6" id="KW-0539">Nucleus</keyword>
<feature type="domain" description="HTH myb-type" evidence="9">
    <location>
        <begin position="418"/>
        <end position="468"/>
    </location>
</feature>
<feature type="domain" description="Myb-like" evidence="8">
    <location>
        <begin position="414"/>
        <end position="464"/>
    </location>
</feature>
<dbReference type="InterPro" id="IPR001005">
    <property type="entry name" value="SANT/Myb"/>
</dbReference>
<dbReference type="PROSITE" id="PS51294">
    <property type="entry name" value="HTH_MYB"/>
    <property type="match status" value="3"/>
</dbReference>
<feature type="compositionally biased region" description="Basic and acidic residues" evidence="7">
    <location>
        <begin position="17"/>
        <end position="40"/>
    </location>
</feature>
<organism evidence="10 11">
    <name type="scientific">Thalassiosira oceanica</name>
    <name type="common">Marine diatom</name>
    <dbReference type="NCBI Taxonomy" id="159749"/>
    <lineage>
        <taxon>Eukaryota</taxon>
        <taxon>Sar</taxon>
        <taxon>Stramenopiles</taxon>
        <taxon>Ochrophyta</taxon>
        <taxon>Bacillariophyta</taxon>
        <taxon>Coscinodiscophyceae</taxon>
        <taxon>Thalassiosirophycidae</taxon>
        <taxon>Thalassiosirales</taxon>
        <taxon>Thalassiosiraceae</taxon>
        <taxon>Thalassiosira</taxon>
    </lineage>
</organism>
<evidence type="ECO:0000256" key="2">
    <source>
        <dbReference type="ARBA" id="ARBA00022737"/>
    </source>
</evidence>
<protein>
    <submittedName>
        <fullName evidence="10">Uncharacterized protein</fullName>
    </submittedName>
</protein>
<feature type="domain" description="HTH myb-type" evidence="9">
    <location>
        <begin position="362"/>
        <end position="417"/>
    </location>
</feature>
<evidence type="ECO:0000259" key="9">
    <source>
        <dbReference type="PROSITE" id="PS51294"/>
    </source>
</evidence>
<dbReference type="OrthoDB" id="2143914at2759"/>
<comment type="caution">
    <text evidence="10">The sequence shown here is derived from an EMBL/GenBank/DDBJ whole genome shotgun (WGS) entry which is preliminary data.</text>
</comment>
<proteinExistence type="predicted"/>
<evidence type="ECO:0000313" key="10">
    <source>
        <dbReference type="EMBL" id="EJK47776.1"/>
    </source>
</evidence>
<feature type="compositionally biased region" description="Low complexity" evidence="7">
    <location>
        <begin position="503"/>
        <end position="531"/>
    </location>
</feature>
<dbReference type="Pfam" id="PF00249">
    <property type="entry name" value="Myb_DNA-binding"/>
    <property type="match status" value="1"/>
</dbReference>
<dbReference type="CDD" id="cd00167">
    <property type="entry name" value="SANT"/>
    <property type="match status" value="3"/>
</dbReference>
<keyword evidence="2" id="KW-0677">Repeat</keyword>
<keyword evidence="4" id="KW-0238">DNA-binding</keyword>
<keyword evidence="11" id="KW-1185">Reference proteome</keyword>
<feature type="compositionally biased region" description="Low complexity" evidence="7">
    <location>
        <begin position="1"/>
        <end position="13"/>
    </location>
</feature>
<dbReference type="GO" id="GO:0000978">
    <property type="term" value="F:RNA polymerase II cis-regulatory region sequence-specific DNA binding"/>
    <property type="evidence" value="ECO:0007669"/>
    <property type="project" value="TreeGrafter"/>
</dbReference>
<feature type="region of interest" description="Disordered" evidence="7">
    <location>
        <begin position="218"/>
        <end position="320"/>
    </location>
</feature>
<feature type="domain" description="Myb-like" evidence="8">
    <location>
        <begin position="362"/>
        <end position="413"/>
    </location>
</feature>
<dbReference type="InterPro" id="IPR017930">
    <property type="entry name" value="Myb_dom"/>
</dbReference>
<dbReference type="SUPFAM" id="SSF46689">
    <property type="entry name" value="Homeodomain-like"/>
    <property type="match status" value="2"/>
</dbReference>
<reference evidence="10 11" key="1">
    <citation type="journal article" date="2012" name="Genome Biol.">
        <title>Genome and low-iron response of an oceanic diatom adapted to chronic iron limitation.</title>
        <authorList>
            <person name="Lommer M."/>
            <person name="Specht M."/>
            <person name="Roy A.S."/>
            <person name="Kraemer L."/>
            <person name="Andreson R."/>
            <person name="Gutowska M.A."/>
            <person name="Wolf J."/>
            <person name="Bergner S.V."/>
            <person name="Schilhabel M.B."/>
            <person name="Klostermeier U.C."/>
            <person name="Beiko R.G."/>
            <person name="Rosenstiel P."/>
            <person name="Hippler M."/>
            <person name="Laroche J."/>
        </authorList>
    </citation>
    <scope>NUCLEOTIDE SEQUENCE [LARGE SCALE GENOMIC DNA]</scope>
    <source>
        <strain evidence="10 11">CCMP1005</strain>
    </source>
</reference>
<evidence type="ECO:0000256" key="7">
    <source>
        <dbReference type="SAM" id="MobiDB-lite"/>
    </source>
</evidence>
<sequence length="587" mass="64655">MSSALDSLASVALGELQRGDFELSEKKRPRDTMMKSKAETEPPSSPSTSGVAKTHAASPRGAVTPSKRNLEGTTAPYHYYPQHHPMQHPHYVPYGYPLPPHAAYPFHAPPATHAVLGRRSGSNTSLSSVAEPTSNSSDKEEGIEASKADPNSSRAKARIRHDLANGVFRRYHEPPPGYHFYGRPPPPVRIHSYPGPYGFPPPAEYYPSGPSAKVEAAKPCQKSNSLSSVPKIHHPRKRDVQQEKSAAKKVESVSPTVTPTRPRRSLRSSHRQVTCDDFDESPSSSTSITTQFSIDENEETLELKSSPEYKRRASTGKWSSGEDATLRNAVANKEGKNWKTIAELLPGRTDVQCLHRWQKVLKPGLVKGPWSPEEDAKVIDLVAKYGQKKWSFIARQLTGRLGKQCRERWYNHLDPDIKKTAWTNEEDLIIIEAHRELGNKWAKISQRLEGRTDNSIKNRWNSTLKRTVEAGLPSGKSTKSRKRKASTSTASSRSAKKKRTNQSSISSRSDSDAASLLTSFASSTVSPTSSPIPAPGFVSPSPKSSDRFLVSESMPRLELGDIDASADDSHDANLLMGLNQPRSPTPV</sequence>
<dbReference type="FunFam" id="1.10.10.60:FF:000010">
    <property type="entry name" value="Transcriptional activator Myb isoform A"/>
    <property type="match status" value="1"/>
</dbReference>
<dbReference type="eggNOG" id="KOG0048">
    <property type="taxonomic scope" value="Eukaryota"/>
</dbReference>
<feature type="compositionally biased region" description="Basic and acidic residues" evidence="7">
    <location>
        <begin position="301"/>
        <end position="311"/>
    </location>
</feature>
<feature type="domain" description="Myb-like" evidence="8">
    <location>
        <begin position="310"/>
        <end position="361"/>
    </location>
</feature>
<dbReference type="GO" id="GO:0019185">
    <property type="term" value="C:snRNA-activating protein complex"/>
    <property type="evidence" value="ECO:0007669"/>
    <property type="project" value="TreeGrafter"/>
</dbReference>
<dbReference type="PANTHER" id="PTHR46621:SF1">
    <property type="entry name" value="SNRNA-ACTIVATING PROTEIN COMPLEX SUBUNIT 4"/>
    <property type="match status" value="1"/>
</dbReference>
<feature type="domain" description="HTH myb-type" evidence="9">
    <location>
        <begin position="310"/>
        <end position="361"/>
    </location>
</feature>
<accession>K0RFR3</accession>
<dbReference type="GO" id="GO:0001006">
    <property type="term" value="F:RNA polymerase III type 3 promoter sequence-specific DNA binding"/>
    <property type="evidence" value="ECO:0007669"/>
    <property type="project" value="TreeGrafter"/>
</dbReference>
<dbReference type="PROSITE" id="PS50090">
    <property type="entry name" value="MYB_LIKE"/>
    <property type="match status" value="3"/>
</dbReference>
<dbReference type="AlphaFoldDB" id="K0RFR3"/>
<evidence type="ECO:0000256" key="1">
    <source>
        <dbReference type="ARBA" id="ARBA00004123"/>
    </source>
</evidence>
<evidence type="ECO:0000256" key="5">
    <source>
        <dbReference type="ARBA" id="ARBA00023163"/>
    </source>
</evidence>
<name>K0RFR3_THAOC</name>
<keyword evidence="3" id="KW-0805">Transcription regulation</keyword>
<dbReference type="GO" id="GO:0042795">
    <property type="term" value="P:snRNA transcription by RNA polymerase II"/>
    <property type="evidence" value="ECO:0007669"/>
    <property type="project" value="TreeGrafter"/>
</dbReference>
<feature type="compositionally biased region" description="Low complexity" evidence="7">
    <location>
        <begin position="281"/>
        <end position="293"/>
    </location>
</feature>
<dbReference type="FunFam" id="1.10.10.60:FF:000016">
    <property type="entry name" value="Transcriptional activator Myb isoform A"/>
    <property type="match status" value="1"/>
</dbReference>
<evidence type="ECO:0000313" key="11">
    <source>
        <dbReference type="Proteomes" id="UP000266841"/>
    </source>
</evidence>
<dbReference type="Proteomes" id="UP000266841">
    <property type="component" value="Unassembled WGS sequence"/>
</dbReference>
<evidence type="ECO:0000256" key="6">
    <source>
        <dbReference type="ARBA" id="ARBA00023242"/>
    </source>
</evidence>
<evidence type="ECO:0000256" key="3">
    <source>
        <dbReference type="ARBA" id="ARBA00023015"/>
    </source>
</evidence>